<keyword evidence="3" id="KW-0808">Transferase</keyword>
<accession>A0ABX3MLI3</accession>
<gene>
    <name evidence="5" type="ORF">BMG00_13605</name>
</gene>
<dbReference type="InterPro" id="IPR001173">
    <property type="entry name" value="Glyco_trans_2-like"/>
</dbReference>
<evidence type="ECO:0000259" key="4">
    <source>
        <dbReference type="Pfam" id="PF00535"/>
    </source>
</evidence>
<dbReference type="InterPro" id="IPR029044">
    <property type="entry name" value="Nucleotide-diphossugar_trans"/>
</dbReference>
<dbReference type="SUPFAM" id="SSF53756">
    <property type="entry name" value="UDP-Glycosyltransferase/glycogen phosphorylase"/>
    <property type="match status" value="1"/>
</dbReference>
<protein>
    <recommendedName>
        <fullName evidence="4">Glycosyltransferase 2-like domain-containing protein</fullName>
    </recommendedName>
</protein>
<evidence type="ECO:0000256" key="2">
    <source>
        <dbReference type="ARBA" id="ARBA00022676"/>
    </source>
</evidence>
<evidence type="ECO:0000256" key="3">
    <source>
        <dbReference type="ARBA" id="ARBA00022679"/>
    </source>
</evidence>
<evidence type="ECO:0000313" key="6">
    <source>
        <dbReference type="Proteomes" id="UP000242224"/>
    </source>
</evidence>
<dbReference type="PANTHER" id="PTHR43179">
    <property type="entry name" value="RHAMNOSYLTRANSFERASE WBBL"/>
    <property type="match status" value="1"/>
</dbReference>
<dbReference type="Proteomes" id="UP000242224">
    <property type="component" value="Unassembled WGS sequence"/>
</dbReference>
<feature type="domain" description="Glycosyltransferase 2-like" evidence="4">
    <location>
        <begin position="185"/>
        <end position="300"/>
    </location>
</feature>
<dbReference type="RefSeq" id="WP_146642654.1">
    <property type="nucleotide sequence ID" value="NZ_MPZS01000002.1"/>
</dbReference>
<evidence type="ECO:0000313" key="5">
    <source>
        <dbReference type="EMBL" id="OOY12091.1"/>
    </source>
</evidence>
<dbReference type="Gene3D" id="3.40.50.2000">
    <property type="entry name" value="Glycogen Phosphorylase B"/>
    <property type="match status" value="1"/>
</dbReference>
<dbReference type="PANTHER" id="PTHR43179:SF12">
    <property type="entry name" value="GALACTOFURANOSYLTRANSFERASE GLFT2"/>
    <property type="match status" value="1"/>
</dbReference>
<comment type="similarity">
    <text evidence="1">Belongs to the glycosyltransferase 2 family.</text>
</comment>
<dbReference type="EMBL" id="MPZS01000002">
    <property type="protein sequence ID" value="OOY12091.1"/>
    <property type="molecule type" value="Genomic_DNA"/>
</dbReference>
<dbReference type="SUPFAM" id="SSF53448">
    <property type="entry name" value="Nucleotide-diphospho-sugar transferases"/>
    <property type="match status" value="1"/>
</dbReference>
<dbReference type="Gene3D" id="3.90.550.10">
    <property type="entry name" value="Spore Coat Polysaccharide Biosynthesis Protein SpsA, Chain A"/>
    <property type="match status" value="1"/>
</dbReference>
<proteinExistence type="inferred from homology"/>
<evidence type="ECO:0000256" key="1">
    <source>
        <dbReference type="ARBA" id="ARBA00006739"/>
    </source>
</evidence>
<name>A0ABX3MLI3_9RHOB</name>
<keyword evidence="6" id="KW-1185">Reference proteome</keyword>
<comment type="caution">
    <text evidence="5">The sequence shown here is derived from an EMBL/GenBank/DDBJ whole genome shotgun (WGS) entry which is preliminary data.</text>
</comment>
<reference evidence="5 6" key="1">
    <citation type="submission" date="2016-11" db="EMBL/GenBank/DDBJ databases">
        <title>A multilocus sequence analysis scheme for characterization of bacteria in the genus Thioclava.</title>
        <authorList>
            <person name="Liu Y."/>
            <person name="Shao Z."/>
        </authorList>
    </citation>
    <scope>NUCLEOTIDE SEQUENCE [LARGE SCALE GENOMIC DNA]</scope>
    <source>
        <strain evidence="5 6">11.10-0-13</strain>
    </source>
</reference>
<organism evidence="5 6">
    <name type="scientific">Thioclava marina</name>
    <dbReference type="NCBI Taxonomy" id="1915077"/>
    <lineage>
        <taxon>Bacteria</taxon>
        <taxon>Pseudomonadati</taxon>
        <taxon>Pseudomonadota</taxon>
        <taxon>Alphaproteobacteria</taxon>
        <taxon>Rhodobacterales</taxon>
        <taxon>Paracoccaceae</taxon>
        <taxon>Thioclava</taxon>
    </lineage>
</organism>
<sequence length="814" mass="88766">MLGRTLRIFDRFAEANLRIDLCAPYPWALPGRIARIELRQNRLLLEGWIAAPRIGLRLGAATSWARPQAEPGPDKGHFLFDLPYELGSAALIVQTEAGVEEIALPGLSRQRMAWARVMLMVRFLWILSWHMPAIWRWKRHGDLRSRQRVKEALGLAVPAAAGEMPSGLLADVIAERARARGPVVIVMPIFNAFDLLAESLRRVEAHTDLDWHLLLIEDGSSDPRVRPFLRDWAVARTRVTLLENARNLGFVASVNLGFDWVRTHAPSRPVILLNSDVFVPSGWASRLVAPLAAQDVASVTPMSNDAEILSVPAMGQRNDLPAGAVDRIDAQARRLAPEFATAELPTGIGFCMAMAPGFLARLPRFDPAFGRGYGEETDWCQRAAALGGRHLGIATLFVEHQGGASFGTAEKARLLSRNHLEICRRYPRYEGAVRRFLADDPLRAARFAVALAHAGACQTSPLRIWLAHAQGGGVEQYLDGRLAAEIVAGRRAVVLRVGLRHRWQIELHGSEGVMRGYSDDTEAMIRLLANIERREVIYACGVGDPDPLSLPDVLRELSAGQRLEIEMHDYFPISPSYTLLCADGRYHGVPVAGDALARDCAHRGKSGLAEWQSAWGRAIAAADQVTVFSHAARAVVMQFFPAARDKIVLRPHEMDLRLAALRNCPVSGHAGSVVIGVLGNIGAHKGAAEVAALSTELARQGIRLVVIGALDPGYRLAPPSVVHGAYRLSDLPRLVARYGISAWLIPSIWPETFSYTTREALATGLPVACFDLGAQAEAVRAAGAQGVVLPLPGVPGEIDISPLVARTRHMRCAA</sequence>
<dbReference type="Pfam" id="PF00535">
    <property type="entry name" value="Glycos_transf_2"/>
    <property type="match status" value="1"/>
</dbReference>
<keyword evidence="2" id="KW-0328">Glycosyltransferase</keyword>